<evidence type="ECO:0000313" key="2">
    <source>
        <dbReference type="Proteomes" id="UP000568380"/>
    </source>
</evidence>
<dbReference type="AlphaFoldDB" id="A0A7W8EL44"/>
<evidence type="ECO:0000313" key="1">
    <source>
        <dbReference type="EMBL" id="MBB5083484.1"/>
    </source>
</evidence>
<comment type="caution">
    <text evidence="1">The sequence shown here is derived from an EMBL/GenBank/DDBJ whole genome shotgun (WGS) entry which is preliminary data.</text>
</comment>
<proteinExistence type="predicted"/>
<protein>
    <submittedName>
        <fullName evidence="1">Uncharacterized protein</fullName>
    </submittedName>
</protein>
<organism evidence="1 2">
    <name type="scientific">Nonomuraea endophytica</name>
    <dbReference type="NCBI Taxonomy" id="714136"/>
    <lineage>
        <taxon>Bacteria</taxon>
        <taxon>Bacillati</taxon>
        <taxon>Actinomycetota</taxon>
        <taxon>Actinomycetes</taxon>
        <taxon>Streptosporangiales</taxon>
        <taxon>Streptosporangiaceae</taxon>
        <taxon>Nonomuraea</taxon>
    </lineage>
</organism>
<accession>A0A7W8EL44</accession>
<keyword evidence="2" id="KW-1185">Reference proteome</keyword>
<dbReference type="EMBL" id="JACHIN010000017">
    <property type="protein sequence ID" value="MBB5083484.1"/>
    <property type="molecule type" value="Genomic_DNA"/>
</dbReference>
<dbReference type="Proteomes" id="UP000568380">
    <property type="component" value="Unassembled WGS sequence"/>
</dbReference>
<dbReference type="RefSeq" id="WP_184972620.1">
    <property type="nucleotide sequence ID" value="NZ_JACHIN010000017.1"/>
</dbReference>
<name>A0A7W8EL44_9ACTN</name>
<sequence length="133" mass="15655">MPIRDVIPAGELPDPAANFPDLWHSDAWQALLRHLQDQRWTRGQINGCLLLNSLPMIPYHAFPEPTKAVYFMSPMSLREFYMDWDSTEWQAVLRRYHERGVTAGDTRWELHHHGIPILNPELWQLAWKRAVTD</sequence>
<gene>
    <name evidence="1" type="ORF">HNR40_008988</name>
</gene>
<reference evidence="1 2" key="1">
    <citation type="submission" date="2020-08" db="EMBL/GenBank/DDBJ databases">
        <title>Genomic Encyclopedia of Type Strains, Phase IV (KMG-IV): sequencing the most valuable type-strain genomes for metagenomic binning, comparative biology and taxonomic classification.</title>
        <authorList>
            <person name="Goeker M."/>
        </authorList>
    </citation>
    <scope>NUCLEOTIDE SEQUENCE [LARGE SCALE GENOMIC DNA]</scope>
    <source>
        <strain evidence="1 2">DSM 45385</strain>
    </source>
</reference>